<dbReference type="RefSeq" id="WP_115072970.1">
    <property type="nucleotide sequence ID" value="NZ_UGHE01000002.1"/>
</dbReference>
<accession>A0AB38HA84</accession>
<sequence length="155" mass="18465">MKIYFQTAVIKAILQQHESQAQGLKASFKGRTVEIRSEYWDPCLTLIFTQHRHNHFEGYYWCEKQENGEMVFDMPINIDVKIGKKSGKYYDWCQHYDFKQGQTTLFEHLEDVLEQAMFQYLRQPIEQGKTLCPIKWHTKGAMVAEFQLCPKYQLT</sequence>
<dbReference type="EMBL" id="UGHJ01000001">
    <property type="protein sequence ID" value="STO68618.1"/>
    <property type="molecule type" value="Genomic_DNA"/>
</dbReference>
<gene>
    <name evidence="1" type="ORF">NCTC8540_01118</name>
</gene>
<evidence type="ECO:0000313" key="2">
    <source>
        <dbReference type="Proteomes" id="UP000254496"/>
    </source>
</evidence>
<reference evidence="1 2" key="1">
    <citation type="submission" date="2018-06" db="EMBL/GenBank/DDBJ databases">
        <authorList>
            <consortium name="Pathogen Informatics"/>
            <person name="Doyle S."/>
        </authorList>
    </citation>
    <scope>NUCLEOTIDE SEQUENCE [LARGE SCALE GENOMIC DNA]</scope>
    <source>
        <strain evidence="1 2">NCTC8540</strain>
    </source>
</reference>
<dbReference type="Proteomes" id="UP000254496">
    <property type="component" value="Unassembled WGS sequence"/>
</dbReference>
<evidence type="ECO:0000313" key="1">
    <source>
        <dbReference type="EMBL" id="STO68618.1"/>
    </source>
</evidence>
<protein>
    <submittedName>
        <fullName evidence="1">Uncharacterized protein</fullName>
    </submittedName>
</protein>
<organism evidence="1 2">
    <name type="scientific">Canicola haemoglobinophilus</name>
    <dbReference type="NCBI Taxonomy" id="733"/>
    <lineage>
        <taxon>Bacteria</taxon>
        <taxon>Pseudomonadati</taxon>
        <taxon>Pseudomonadota</taxon>
        <taxon>Gammaproteobacteria</taxon>
        <taxon>Pasteurellales</taxon>
        <taxon>Pasteurellaceae</taxon>
        <taxon>Canicola</taxon>
    </lineage>
</organism>
<name>A0AB38HA84_9PAST</name>
<proteinExistence type="predicted"/>
<comment type="caution">
    <text evidence="1">The sequence shown here is derived from an EMBL/GenBank/DDBJ whole genome shotgun (WGS) entry which is preliminary data.</text>
</comment>
<dbReference type="AlphaFoldDB" id="A0AB38HA84"/>